<name>A0ABM6Q604_9PROT</name>
<protein>
    <recommendedName>
        <fullName evidence="1">VapC45 PIN like domain-containing protein</fullName>
    </recommendedName>
</protein>
<dbReference type="InterPro" id="IPR041375">
    <property type="entry name" value="VapC45_PIN-like"/>
</dbReference>
<evidence type="ECO:0000313" key="3">
    <source>
        <dbReference type="Proteomes" id="UP000233458"/>
    </source>
</evidence>
<dbReference type="EMBL" id="CP024199">
    <property type="protein sequence ID" value="AUG51943.1"/>
    <property type="molecule type" value="Genomic_DNA"/>
</dbReference>
<dbReference type="RefSeq" id="WP_101283839.1">
    <property type="nucleotide sequence ID" value="NZ_CP024199.1"/>
</dbReference>
<organism evidence="2 3">
    <name type="scientific">Thalassospira marina</name>
    <dbReference type="NCBI Taxonomy" id="2048283"/>
    <lineage>
        <taxon>Bacteria</taxon>
        <taxon>Pseudomonadati</taxon>
        <taxon>Pseudomonadota</taxon>
        <taxon>Alphaproteobacteria</taxon>
        <taxon>Rhodospirillales</taxon>
        <taxon>Thalassospiraceae</taxon>
        <taxon>Thalassospira</taxon>
    </lineage>
</organism>
<keyword evidence="3" id="KW-1185">Reference proteome</keyword>
<reference evidence="2 3" key="1">
    <citation type="submission" date="2017-10" db="EMBL/GenBank/DDBJ databases">
        <title>Biodiversity and function of Thalassospira species in the particle-attached aromatic-hydrocarbon-degrading consortia from the surface seawater of the China South Sea.</title>
        <authorList>
            <person name="Dong C."/>
            <person name="Liu R."/>
            <person name="Shao Z."/>
        </authorList>
    </citation>
    <scope>NUCLEOTIDE SEQUENCE [LARGE SCALE GENOMIC DNA]</scope>
    <source>
        <strain evidence="2 3">CSC3H3</strain>
    </source>
</reference>
<accession>A0ABM6Q604</accession>
<proteinExistence type="predicted"/>
<gene>
    <name evidence="2" type="ORF">CSC3H3_03820</name>
</gene>
<evidence type="ECO:0000313" key="2">
    <source>
        <dbReference type="EMBL" id="AUG51943.1"/>
    </source>
</evidence>
<evidence type="ECO:0000259" key="1">
    <source>
        <dbReference type="Pfam" id="PF18478"/>
    </source>
</evidence>
<dbReference type="Proteomes" id="UP000233458">
    <property type="component" value="Chromosome"/>
</dbReference>
<sequence>MIFYFDENMPPRLARAIRILAENEEYSVELVREKFGPGTADINWMTQAGQEGSGFTISCDRRIHTRPHEKLAFKQNNLVAFLLPKDFTKKKFWEKSAYLVRWWPEITSAAKTATPGELFCLPAKQSPSPLKASR</sequence>
<feature type="domain" description="VapC45 PIN like" evidence="1">
    <location>
        <begin position="1"/>
        <end position="84"/>
    </location>
</feature>
<dbReference type="Pfam" id="PF18478">
    <property type="entry name" value="PIN_10"/>
    <property type="match status" value="1"/>
</dbReference>